<dbReference type="PANTHER" id="PTHR22642">
    <property type="entry name" value="IMIDAZOLONEPROPIONASE"/>
    <property type="match status" value="1"/>
</dbReference>
<proteinExistence type="predicted"/>
<keyword evidence="3" id="KW-0378">Hydrolase</keyword>
<dbReference type="EMBL" id="JBHSMD010000002">
    <property type="protein sequence ID" value="MFC5493209.1"/>
    <property type="molecule type" value="Genomic_DNA"/>
</dbReference>
<evidence type="ECO:0000313" key="3">
    <source>
        <dbReference type="EMBL" id="MFC5493209.1"/>
    </source>
</evidence>
<dbReference type="Gene3D" id="2.30.40.10">
    <property type="entry name" value="Urease, subunit C, domain 1"/>
    <property type="match status" value="1"/>
</dbReference>
<dbReference type="CDD" id="cd01300">
    <property type="entry name" value="YtcJ_like"/>
    <property type="match status" value="1"/>
</dbReference>
<dbReference type="Proteomes" id="UP001595956">
    <property type="component" value="Unassembled WGS sequence"/>
</dbReference>
<dbReference type="InterPro" id="IPR011059">
    <property type="entry name" value="Metal-dep_hydrolase_composite"/>
</dbReference>
<evidence type="ECO:0000259" key="2">
    <source>
        <dbReference type="Pfam" id="PF07969"/>
    </source>
</evidence>
<keyword evidence="4" id="KW-1185">Reference proteome</keyword>
<comment type="caution">
    <text evidence="3">The sequence shown here is derived from an EMBL/GenBank/DDBJ whole genome shotgun (WGS) entry which is preliminary data.</text>
</comment>
<dbReference type="GO" id="GO:0016787">
    <property type="term" value="F:hydrolase activity"/>
    <property type="evidence" value="ECO:0007669"/>
    <property type="project" value="UniProtKB-KW"/>
</dbReference>
<evidence type="ECO:0000256" key="1">
    <source>
        <dbReference type="SAM" id="MobiDB-lite"/>
    </source>
</evidence>
<feature type="compositionally biased region" description="Basic and acidic residues" evidence="1">
    <location>
        <begin position="143"/>
        <end position="161"/>
    </location>
</feature>
<dbReference type="PANTHER" id="PTHR22642:SF2">
    <property type="entry name" value="PROTEIN LONG AFTER FAR-RED 3"/>
    <property type="match status" value="1"/>
</dbReference>
<name>A0ABW0N247_9ACTN</name>
<sequence length="520" mass="55977">MTRLRAAAAFDGHRHLGPTEIEVADGRITAVRPSSGPADVAFLSPGFTDAHVHPIQGGLERLRCDLSEDETREDYLARIKEYADAHPDREWILGGGWAMPAFPGGTPTAADLDAVTGGRPAFLPNRDHHGAWVNSKALAIAGIDEHTPDPPDGRIERDADGRPSGTLHEGATALVSRHVPRTSGEEYYAALLEGQSFLHSVGVTSWQDAIVGAYSGMDDPASTYTTAAANGDLTSYVVGALWWERRLGVEQVADLVGRRETMSGGRFQATSVKIMQDGVAENGTASMLLPYLDRCGHPTDNTGHSFLTAEAIRDAIRALDAARFQVHVHCIGDRGTREALDAFEGTDPALRHHVAHLQLIHPDDVRRFAELGVAANMQMLWACLDDQMVELTIPFLGQERSRWQYPFGDLHRTGARLVAGSDWPVSTPDPLAAIQVGVTRREPGGEPLLPEQALDLDTAWSAYTSGSAWANGRDDAGVLAPGAVADLVALDRDPFAGPPEQIADARVLTTWIDGSPVFEA</sequence>
<organism evidence="3 4">
    <name type="scientific">Nocardioides caricicola</name>
    <dbReference type="NCBI Taxonomy" id="634770"/>
    <lineage>
        <taxon>Bacteria</taxon>
        <taxon>Bacillati</taxon>
        <taxon>Actinomycetota</taxon>
        <taxon>Actinomycetes</taxon>
        <taxon>Propionibacteriales</taxon>
        <taxon>Nocardioidaceae</taxon>
        <taxon>Nocardioides</taxon>
    </lineage>
</organism>
<dbReference type="SUPFAM" id="SSF51556">
    <property type="entry name" value="Metallo-dependent hydrolases"/>
    <property type="match status" value="1"/>
</dbReference>
<dbReference type="InterPro" id="IPR032466">
    <property type="entry name" value="Metal_Hydrolase"/>
</dbReference>
<dbReference type="SUPFAM" id="SSF51338">
    <property type="entry name" value="Composite domain of metallo-dependent hydrolases"/>
    <property type="match status" value="1"/>
</dbReference>
<dbReference type="EC" id="3.5.-.-" evidence="3"/>
<dbReference type="Pfam" id="PF07969">
    <property type="entry name" value="Amidohydro_3"/>
    <property type="match status" value="1"/>
</dbReference>
<dbReference type="Gene3D" id="3.10.310.70">
    <property type="match status" value="1"/>
</dbReference>
<dbReference type="InterPro" id="IPR033932">
    <property type="entry name" value="YtcJ-like"/>
</dbReference>
<accession>A0ABW0N247</accession>
<dbReference type="RefSeq" id="WP_345172105.1">
    <property type="nucleotide sequence ID" value="NZ_BAABFQ010000003.1"/>
</dbReference>
<feature type="region of interest" description="Disordered" evidence="1">
    <location>
        <begin position="143"/>
        <end position="169"/>
    </location>
</feature>
<feature type="domain" description="Amidohydrolase 3" evidence="2">
    <location>
        <begin position="42"/>
        <end position="518"/>
    </location>
</feature>
<reference evidence="4" key="1">
    <citation type="journal article" date="2019" name="Int. J. Syst. Evol. Microbiol.">
        <title>The Global Catalogue of Microorganisms (GCM) 10K type strain sequencing project: providing services to taxonomists for standard genome sequencing and annotation.</title>
        <authorList>
            <consortium name="The Broad Institute Genomics Platform"/>
            <consortium name="The Broad Institute Genome Sequencing Center for Infectious Disease"/>
            <person name="Wu L."/>
            <person name="Ma J."/>
        </authorList>
    </citation>
    <scope>NUCLEOTIDE SEQUENCE [LARGE SCALE GENOMIC DNA]</scope>
    <source>
        <strain evidence="4">KACC 13778</strain>
    </source>
</reference>
<dbReference type="InterPro" id="IPR013108">
    <property type="entry name" value="Amidohydro_3"/>
</dbReference>
<protein>
    <submittedName>
        <fullName evidence="3">Amidohydrolase</fullName>
        <ecNumber evidence="3">3.5.-.-</ecNumber>
    </submittedName>
</protein>
<gene>
    <name evidence="3" type="ORF">ACFPKY_08855</name>
</gene>
<dbReference type="Gene3D" id="3.20.20.140">
    <property type="entry name" value="Metal-dependent hydrolases"/>
    <property type="match status" value="1"/>
</dbReference>
<evidence type="ECO:0000313" key="4">
    <source>
        <dbReference type="Proteomes" id="UP001595956"/>
    </source>
</evidence>